<evidence type="ECO:0000256" key="1">
    <source>
        <dbReference type="PROSITE-ProRule" id="PRU00266"/>
    </source>
</evidence>
<keyword evidence="1" id="KW-0694">RNA-binding</keyword>
<evidence type="ECO:0000313" key="6">
    <source>
        <dbReference type="WBParaSite" id="ACRNAN_scaffold1936.g18965.t1"/>
    </source>
</evidence>
<dbReference type="PANTHER" id="PTHR46528">
    <property type="entry name" value="PROTEIN SON"/>
    <property type="match status" value="1"/>
</dbReference>
<dbReference type="InterPro" id="IPR032922">
    <property type="entry name" value="SON"/>
</dbReference>
<dbReference type="WBParaSite" id="ACRNAN_scaffold1936.g18965.t1">
    <property type="protein sequence ID" value="ACRNAN_scaffold1936.g18965.t1"/>
    <property type="gene ID" value="ACRNAN_scaffold1936.g18965"/>
</dbReference>
<dbReference type="SUPFAM" id="SSF54768">
    <property type="entry name" value="dsRNA-binding domain-like"/>
    <property type="match status" value="1"/>
</dbReference>
<feature type="region of interest" description="Disordered" evidence="2">
    <location>
        <begin position="67"/>
        <end position="88"/>
    </location>
</feature>
<dbReference type="Pfam" id="PF01585">
    <property type="entry name" value="G-patch"/>
    <property type="match status" value="1"/>
</dbReference>
<dbReference type="PROSITE" id="PS50174">
    <property type="entry name" value="G_PATCH"/>
    <property type="match status" value="1"/>
</dbReference>
<dbReference type="Gene3D" id="3.30.160.20">
    <property type="match status" value="1"/>
</dbReference>
<organism evidence="5 6">
    <name type="scientific">Acrobeloides nanus</name>
    <dbReference type="NCBI Taxonomy" id="290746"/>
    <lineage>
        <taxon>Eukaryota</taxon>
        <taxon>Metazoa</taxon>
        <taxon>Ecdysozoa</taxon>
        <taxon>Nematoda</taxon>
        <taxon>Chromadorea</taxon>
        <taxon>Rhabditida</taxon>
        <taxon>Tylenchina</taxon>
        <taxon>Cephalobomorpha</taxon>
        <taxon>Cephaloboidea</taxon>
        <taxon>Cephalobidae</taxon>
        <taxon>Acrobeloides</taxon>
    </lineage>
</organism>
<evidence type="ECO:0000259" key="3">
    <source>
        <dbReference type="PROSITE" id="PS50137"/>
    </source>
</evidence>
<dbReference type="GO" id="GO:0003723">
    <property type="term" value="F:RNA binding"/>
    <property type="evidence" value="ECO:0007669"/>
    <property type="project" value="UniProtKB-UniRule"/>
</dbReference>
<dbReference type="AlphaFoldDB" id="A0A914D5K9"/>
<dbReference type="InterPro" id="IPR000467">
    <property type="entry name" value="G_patch_dom"/>
</dbReference>
<evidence type="ECO:0000259" key="4">
    <source>
        <dbReference type="PROSITE" id="PS50174"/>
    </source>
</evidence>
<dbReference type="GO" id="GO:0051726">
    <property type="term" value="P:regulation of cell cycle"/>
    <property type="evidence" value="ECO:0007669"/>
    <property type="project" value="InterPro"/>
</dbReference>
<feature type="domain" description="DRBM" evidence="3">
    <location>
        <begin position="165"/>
        <end position="234"/>
    </location>
</feature>
<keyword evidence="5" id="KW-1185">Reference proteome</keyword>
<dbReference type="Proteomes" id="UP000887540">
    <property type="component" value="Unplaced"/>
</dbReference>
<name>A0A914D5K9_9BILA</name>
<proteinExistence type="predicted"/>
<protein>
    <submittedName>
        <fullName evidence="6">G-patch domain-containing protein</fullName>
    </submittedName>
</protein>
<accession>A0A914D5K9</accession>
<dbReference type="InterPro" id="IPR014720">
    <property type="entry name" value="dsRBD_dom"/>
</dbReference>
<dbReference type="SMART" id="SM00443">
    <property type="entry name" value="G_patch"/>
    <property type="match status" value="1"/>
</dbReference>
<dbReference type="PANTHER" id="PTHR46528:SF1">
    <property type="entry name" value="PROTEIN SON"/>
    <property type="match status" value="1"/>
</dbReference>
<reference evidence="6" key="1">
    <citation type="submission" date="2022-11" db="UniProtKB">
        <authorList>
            <consortium name="WormBaseParasite"/>
        </authorList>
    </citation>
    <scope>IDENTIFICATION</scope>
</reference>
<evidence type="ECO:0000313" key="5">
    <source>
        <dbReference type="Proteomes" id="UP000887540"/>
    </source>
</evidence>
<sequence>MAKQGPSKITIKQGNTYMDATTLADAQVAVERMLYKAQSNNITIKPTEPESTDICFTYELMSYSAQGKGGNKWPTGQKKKAPASSTPYQKKPYDEFSHGGNSVSGLGQKLLQKMGWKPGKGLGKTGDGMVDPLAVEMKTDRKGITTAEDKKISKKEQEILVNGKHPCCYINEICDRRKWKYPEFTCTEMGPPHSKRFFWKAKFNGTEYSTSVPSANKKAGKAQVCVTILQSLGLVKTE</sequence>
<dbReference type="GO" id="GO:0048024">
    <property type="term" value="P:regulation of mRNA splicing, via spliceosome"/>
    <property type="evidence" value="ECO:0007669"/>
    <property type="project" value="TreeGrafter"/>
</dbReference>
<dbReference type="PROSITE" id="PS50137">
    <property type="entry name" value="DS_RBD"/>
    <property type="match status" value="1"/>
</dbReference>
<dbReference type="Pfam" id="PF00035">
    <property type="entry name" value="dsrm"/>
    <property type="match status" value="1"/>
</dbReference>
<dbReference type="SMART" id="SM00358">
    <property type="entry name" value="DSRM"/>
    <property type="match status" value="1"/>
</dbReference>
<feature type="domain" description="G-patch" evidence="4">
    <location>
        <begin position="103"/>
        <end position="149"/>
    </location>
</feature>
<evidence type="ECO:0000256" key="2">
    <source>
        <dbReference type="SAM" id="MobiDB-lite"/>
    </source>
</evidence>